<protein>
    <submittedName>
        <fullName evidence="2">Uncharacterized protein</fullName>
    </submittedName>
</protein>
<dbReference type="EMBL" id="BOOJ01000052">
    <property type="protein sequence ID" value="GIH95384.1"/>
    <property type="molecule type" value="Genomic_DNA"/>
</dbReference>
<evidence type="ECO:0000313" key="3">
    <source>
        <dbReference type="Proteomes" id="UP000619788"/>
    </source>
</evidence>
<keyword evidence="3" id="KW-1185">Reference proteome</keyword>
<evidence type="ECO:0000256" key="1">
    <source>
        <dbReference type="SAM" id="MobiDB-lite"/>
    </source>
</evidence>
<organism evidence="2 3">
    <name type="scientific">Planobispora siamensis</name>
    <dbReference type="NCBI Taxonomy" id="936338"/>
    <lineage>
        <taxon>Bacteria</taxon>
        <taxon>Bacillati</taxon>
        <taxon>Actinomycetota</taxon>
        <taxon>Actinomycetes</taxon>
        <taxon>Streptosporangiales</taxon>
        <taxon>Streptosporangiaceae</taxon>
        <taxon>Planobispora</taxon>
    </lineage>
</organism>
<accession>A0A8J3SLD1</accession>
<proteinExistence type="predicted"/>
<sequence>MTTICTSGQPDYTHVPAADIPLGALIVDTWAFGRGGALPVTFTRRVLEPLHYNSSGTWIVECRGDVYLGSGTPHGLPVLTSSEPTTGETP</sequence>
<feature type="compositionally biased region" description="Polar residues" evidence="1">
    <location>
        <begin position="79"/>
        <end position="90"/>
    </location>
</feature>
<evidence type="ECO:0000313" key="2">
    <source>
        <dbReference type="EMBL" id="GIH95384.1"/>
    </source>
</evidence>
<dbReference type="AlphaFoldDB" id="A0A8J3SLD1"/>
<comment type="caution">
    <text evidence="2">The sequence shown here is derived from an EMBL/GenBank/DDBJ whole genome shotgun (WGS) entry which is preliminary data.</text>
</comment>
<feature type="region of interest" description="Disordered" evidence="1">
    <location>
        <begin position="71"/>
        <end position="90"/>
    </location>
</feature>
<gene>
    <name evidence="2" type="ORF">Psi01_60140</name>
</gene>
<reference evidence="2 3" key="1">
    <citation type="submission" date="2021-01" db="EMBL/GenBank/DDBJ databases">
        <title>Whole genome shotgun sequence of Planobispora siamensis NBRC 107568.</title>
        <authorList>
            <person name="Komaki H."/>
            <person name="Tamura T."/>
        </authorList>
    </citation>
    <scope>NUCLEOTIDE SEQUENCE [LARGE SCALE GENOMIC DNA]</scope>
    <source>
        <strain evidence="2 3">NBRC 107568</strain>
    </source>
</reference>
<dbReference type="RefSeq" id="WP_204067480.1">
    <property type="nucleotide sequence ID" value="NZ_BOOJ01000052.1"/>
</dbReference>
<dbReference type="Proteomes" id="UP000619788">
    <property type="component" value="Unassembled WGS sequence"/>
</dbReference>
<name>A0A8J3SLD1_9ACTN</name>